<comment type="caution">
    <text evidence="2">The sequence shown here is derived from an EMBL/GenBank/DDBJ whole genome shotgun (WGS) entry which is preliminary data.</text>
</comment>
<dbReference type="Proteomes" id="UP000256645">
    <property type="component" value="Unassembled WGS sequence"/>
</dbReference>
<name>A0A3D8QCG9_9HELO</name>
<reference evidence="2 3" key="1">
    <citation type="journal article" date="2018" name="IMA Fungus">
        <title>IMA Genome-F 9: Draft genome sequence of Annulohypoxylon stygium, Aspergillus mulundensis, Berkeleyomyces basicola (syn. Thielaviopsis basicola), Ceratocystis smalleyi, two Cercospora beticola strains, Coleophoma cylindrospora, Fusarium fracticaudum, Phialophora cf. hyalina, and Morchella septimelata.</title>
        <authorList>
            <person name="Wingfield B.D."/>
            <person name="Bills G.F."/>
            <person name="Dong Y."/>
            <person name="Huang W."/>
            <person name="Nel W.J."/>
            <person name="Swalarsk-Parry B.S."/>
            <person name="Vaghefi N."/>
            <person name="Wilken P.M."/>
            <person name="An Z."/>
            <person name="de Beer Z.W."/>
            <person name="De Vos L."/>
            <person name="Chen L."/>
            <person name="Duong T.A."/>
            <person name="Gao Y."/>
            <person name="Hammerbacher A."/>
            <person name="Kikkert J.R."/>
            <person name="Li Y."/>
            <person name="Li H."/>
            <person name="Li K."/>
            <person name="Li Q."/>
            <person name="Liu X."/>
            <person name="Ma X."/>
            <person name="Naidoo K."/>
            <person name="Pethybridge S.J."/>
            <person name="Sun J."/>
            <person name="Steenkamp E.T."/>
            <person name="van der Nest M.A."/>
            <person name="van Wyk S."/>
            <person name="Wingfield M.J."/>
            <person name="Xiong C."/>
            <person name="Yue Q."/>
            <person name="Zhang X."/>
        </authorList>
    </citation>
    <scope>NUCLEOTIDE SEQUENCE [LARGE SCALE GENOMIC DNA]</scope>
    <source>
        <strain evidence="2 3">BP6252</strain>
    </source>
</reference>
<accession>A0A3D8QCG9</accession>
<dbReference type="OrthoDB" id="3501153at2759"/>
<dbReference type="InterPro" id="IPR053008">
    <property type="entry name" value="Phomopsin_biosynth_assoc"/>
</dbReference>
<gene>
    <name evidence="2" type="ORF">BP6252_12630</name>
</gene>
<feature type="transmembrane region" description="Helical" evidence="1">
    <location>
        <begin position="56"/>
        <end position="78"/>
    </location>
</feature>
<dbReference type="PANTHER" id="PTHR35896">
    <property type="entry name" value="IG-LIKE DOMAIN-CONTAINING PROTEIN"/>
    <property type="match status" value="1"/>
</dbReference>
<keyword evidence="1" id="KW-0472">Membrane</keyword>
<dbReference type="EMBL" id="PDLM01000016">
    <property type="protein sequence ID" value="RDW59543.1"/>
    <property type="molecule type" value="Genomic_DNA"/>
</dbReference>
<organism evidence="2 3">
    <name type="scientific">Coleophoma cylindrospora</name>
    <dbReference type="NCBI Taxonomy" id="1849047"/>
    <lineage>
        <taxon>Eukaryota</taxon>
        <taxon>Fungi</taxon>
        <taxon>Dikarya</taxon>
        <taxon>Ascomycota</taxon>
        <taxon>Pezizomycotina</taxon>
        <taxon>Leotiomycetes</taxon>
        <taxon>Helotiales</taxon>
        <taxon>Dermateaceae</taxon>
        <taxon>Coleophoma</taxon>
    </lineage>
</organism>
<keyword evidence="1" id="KW-1133">Transmembrane helix</keyword>
<evidence type="ECO:0000313" key="3">
    <source>
        <dbReference type="Proteomes" id="UP000256645"/>
    </source>
</evidence>
<proteinExistence type="predicted"/>
<evidence type="ECO:0000313" key="2">
    <source>
        <dbReference type="EMBL" id="RDW59543.1"/>
    </source>
</evidence>
<dbReference type="STRING" id="1849047.A0A3D8QCG9"/>
<dbReference type="AlphaFoldDB" id="A0A3D8QCG9"/>
<evidence type="ECO:0000256" key="1">
    <source>
        <dbReference type="SAM" id="Phobius"/>
    </source>
</evidence>
<keyword evidence="3" id="KW-1185">Reference proteome</keyword>
<keyword evidence="1" id="KW-0812">Transmembrane</keyword>
<dbReference type="PANTHER" id="PTHR35896:SF3">
    <property type="entry name" value="MAJOR FACILITATOR SUPERFAMILY TRANSPORTER"/>
    <property type="match status" value="1"/>
</dbReference>
<sequence>MANHFRAQMREAFFKNNKEQDVERENILYSQTSASDTDLPQEQFPITQPAKKYHRYVGVFVKVLLYALATIGIISLGLKAWETVPKRSALQQTNLQSCFCGNSIAEAEALGCVYDTVSVHWLPPHCHDAEVTKEFNHAGPGPDGQWYYYTDKEGTGLFTIEDLGSMFHTNGSFWVTHEWHIAHCTYLWRKQSRSRSTGITFEKVWDTPGHIAHCEKMFRRRDALETITAVTRVGRNADLVPLFAED</sequence>
<protein>
    <submittedName>
        <fullName evidence="2">Uncharacterized protein</fullName>
    </submittedName>
</protein>